<dbReference type="RefSeq" id="WP_046904635.1">
    <property type="nucleotide sequence ID" value="NZ_CP011452.2"/>
</dbReference>
<dbReference type="STRING" id="1267766.WYH_03250"/>
<dbReference type="PROSITE" id="PS51257">
    <property type="entry name" value="PROKAR_LIPOPROTEIN"/>
    <property type="match status" value="1"/>
</dbReference>
<dbReference type="Proteomes" id="UP000034392">
    <property type="component" value="Chromosome"/>
</dbReference>
<dbReference type="Pfam" id="PF06904">
    <property type="entry name" value="Extensin-like_C"/>
    <property type="match status" value="1"/>
</dbReference>
<dbReference type="PATRIC" id="fig|1267766.3.peg.3295"/>
<organism evidence="1 2">
    <name type="scientific">Croceibacterium atlanticum</name>
    <dbReference type="NCBI Taxonomy" id="1267766"/>
    <lineage>
        <taxon>Bacteria</taxon>
        <taxon>Pseudomonadati</taxon>
        <taxon>Pseudomonadota</taxon>
        <taxon>Alphaproteobacteria</taxon>
        <taxon>Sphingomonadales</taxon>
        <taxon>Erythrobacteraceae</taxon>
        <taxon>Croceibacterium</taxon>
    </lineage>
</organism>
<dbReference type="InterPro" id="IPR009683">
    <property type="entry name" value="Extensin-like_C"/>
</dbReference>
<dbReference type="OrthoDB" id="9809788at2"/>
<protein>
    <submittedName>
        <fullName evidence="1">Uncharacterized protein</fullName>
    </submittedName>
</protein>
<dbReference type="AlphaFoldDB" id="A0A0F7KX61"/>
<reference evidence="1" key="1">
    <citation type="submission" date="2015-05" db="EMBL/GenBank/DDBJ databases">
        <title>The complete genome of Altererythrobacter atlanticus strain 26DY36.</title>
        <authorList>
            <person name="Wu Y.-H."/>
            <person name="Cheng H."/>
            <person name="Wu X.-W."/>
        </authorList>
    </citation>
    <scope>NUCLEOTIDE SEQUENCE [LARGE SCALE GENOMIC DNA]</scope>
    <source>
        <strain evidence="1">26DY36</strain>
    </source>
</reference>
<accession>A0A0F7KX61</accession>
<gene>
    <name evidence="1" type="ORF">WYH_03250</name>
</gene>
<dbReference type="EMBL" id="CP011452">
    <property type="protein sequence ID" value="AKH44269.1"/>
    <property type="molecule type" value="Genomic_DNA"/>
</dbReference>
<evidence type="ECO:0000313" key="1">
    <source>
        <dbReference type="EMBL" id="AKH44269.1"/>
    </source>
</evidence>
<keyword evidence="2" id="KW-1185">Reference proteome</keyword>
<dbReference type="KEGG" id="aay:WYH_03250"/>
<name>A0A0F7KX61_9SPHN</name>
<proteinExistence type="predicted"/>
<sequence>MTRKIALILSALALSGCSMLPSTQGGDPQARRTRSQPAPVAVSPATRQCLSGLAQLGAEYTPLPDRYLDQGCTNLDTVQLYALRSDLSDVAISNLGPVTCGVTEAFAGWTRYGVDRAARQILGSPLRSIETFGSYNCRNVAGTGRRSAHSTAAAIDVAAFVLMDGRRITVKNDWHGGTSDERRFLRTIQQSACKRFDTVLGPEYNRAHEDHLHIEGVIDGKSYCR</sequence>
<evidence type="ECO:0000313" key="2">
    <source>
        <dbReference type="Proteomes" id="UP000034392"/>
    </source>
</evidence>